<dbReference type="GO" id="GO:0071897">
    <property type="term" value="P:DNA biosynthetic process"/>
    <property type="evidence" value="ECO:0007669"/>
    <property type="project" value="UniProtKB-ARBA"/>
</dbReference>
<gene>
    <name evidence="2" type="primary">GLEAN_06175</name>
    <name evidence="2" type="ORF">TcasGA2_TC006175</name>
</gene>
<name>D6WV13_TRICA</name>
<dbReference type="InterPro" id="IPR000477">
    <property type="entry name" value="RT_dom"/>
</dbReference>
<feature type="domain" description="Reverse transcriptase" evidence="1">
    <location>
        <begin position="216"/>
        <end position="333"/>
    </location>
</feature>
<dbReference type="Pfam" id="PF00078">
    <property type="entry name" value="RVT_1"/>
    <property type="match status" value="1"/>
</dbReference>
<evidence type="ECO:0000313" key="2">
    <source>
        <dbReference type="EMBL" id="EFA08522.1"/>
    </source>
</evidence>
<reference evidence="2 3" key="2">
    <citation type="journal article" date="2010" name="Nucleic Acids Res.">
        <title>BeetleBase in 2010: revisions to provide comprehensive genomic information for Tribolium castaneum.</title>
        <authorList>
            <person name="Kim H.S."/>
            <person name="Murphy T."/>
            <person name="Xia J."/>
            <person name="Caragea D."/>
            <person name="Park Y."/>
            <person name="Beeman R.W."/>
            <person name="Lorenzen M.D."/>
            <person name="Butcher S."/>
            <person name="Manak J.R."/>
            <person name="Brown S.J."/>
        </authorList>
    </citation>
    <scope>GENOME REANNOTATION</scope>
    <source>
        <strain evidence="2 3">Georgia GA2</strain>
    </source>
</reference>
<accession>D6WV13</accession>
<dbReference type="PANTHER" id="PTHR47510">
    <property type="entry name" value="REVERSE TRANSCRIPTASE DOMAIN-CONTAINING PROTEIN"/>
    <property type="match status" value="1"/>
</dbReference>
<dbReference type="STRING" id="7070.D6WV13"/>
<dbReference type="SUPFAM" id="SSF56672">
    <property type="entry name" value="DNA/RNA polymerases"/>
    <property type="match status" value="1"/>
</dbReference>
<dbReference type="InterPro" id="IPR043502">
    <property type="entry name" value="DNA/RNA_pol_sf"/>
</dbReference>
<dbReference type="HOGENOM" id="CLU_556926_0_0_1"/>
<reference evidence="2 3" key="1">
    <citation type="journal article" date="2008" name="Nature">
        <title>The genome of the model beetle and pest Tribolium castaneum.</title>
        <authorList>
            <consortium name="Tribolium Genome Sequencing Consortium"/>
            <person name="Richards S."/>
            <person name="Gibbs R.A."/>
            <person name="Weinstock G.M."/>
            <person name="Brown S.J."/>
            <person name="Denell R."/>
            <person name="Beeman R.W."/>
            <person name="Gibbs R."/>
            <person name="Beeman R.W."/>
            <person name="Brown S.J."/>
            <person name="Bucher G."/>
            <person name="Friedrich M."/>
            <person name="Grimmelikhuijzen C.J."/>
            <person name="Klingler M."/>
            <person name="Lorenzen M."/>
            <person name="Richards S."/>
            <person name="Roth S."/>
            <person name="Schroder R."/>
            <person name="Tautz D."/>
            <person name="Zdobnov E.M."/>
            <person name="Muzny D."/>
            <person name="Gibbs R.A."/>
            <person name="Weinstock G.M."/>
            <person name="Attaway T."/>
            <person name="Bell S."/>
            <person name="Buhay C.J."/>
            <person name="Chandrabose M.N."/>
            <person name="Chavez D."/>
            <person name="Clerk-Blankenburg K.P."/>
            <person name="Cree A."/>
            <person name="Dao M."/>
            <person name="Davis C."/>
            <person name="Chacko J."/>
            <person name="Dinh H."/>
            <person name="Dugan-Rocha S."/>
            <person name="Fowler G."/>
            <person name="Garner T.T."/>
            <person name="Garnes J."/>
            <person name="Gnirke A."/>
            <person name="Hawes A."/>
            <person name="Hernandez J."/>
            <person name="Hines S."/>
            <person name="Holder M."/>
            <person name="Hume J."/>
            <person name="Jhangiani S.N."/>
            <person name="Joshi V."/>
            <person name="Khan Z.M."/>
            <person name="Jackson L."/>
            <person name="Kovar C."/>
            <person name="Kowis A."/>
            <person name="Lee S."/>
            <person name="Lewis L.R."/>
            <person name="Margolis J."/>
            <person name="Morgan M."/>
            <person name="Nazareth L.V."/>
            <person name="Nguyen N."/>
            <person name="Okwuonu G."/>
            <person name="Parker D."/>
            <person name="Richards S."/>
            <person name="Ruiz S.J."/>
            <person name="Santibanez J."/>
            <person name="Savard J."/>
            <person name="Scherer S.E."/>
            <person name="Schneider B."/>
            <person name="Sodergren E."/>
            <person name="Tautz D."/>
            <person name="Vattahil S."/>
            <person name="Villasana D."/>
            <person name="White C.S."/>
            <person name="Wright R."/>
            <person name="Park Y."/>
            <person name="Beeman R.W."/>
            <person name="Lord J."/>
            <person name="Oppert B."/>
            <person name="Lorenzen M."/>
            <person name="Brown S."/>
            <person name="Wang L."/>
            <person name="Savard J."/>
            <person name="Tautz D."/>
            <person name="Richards S."/>
            <person name="Weinstock G."/>
            <person name="Gibbs R.A."/>
            <person name="Liu Y."/>
            <person name="Worley K."/>
            <person name="Weinstock G."/>
            <person name="Elsik C.G."/>
            <person name="Reese J.T."/>
            <person name="Elhaik E."/>
            <person name="Landan G."/>
            <person name="Graur D."/>
            <person name="Arensburger P."/>
            <person name="Atkinson P."/>
            <person name="Beeman R.W."/>
            <person name="Beidler J."/>
            <person name="Brown S.J."/>
            <person name="Demuth J.P."/>
            <person name="Drury D.W."/>
            <person name="Du Y.Z."/>
            <person name="Fujiwara H."/>
            <person name="Lorenzen M."/>
            <person name="Maselli V."/>
            <person name="Osanai M."/>
            <person name="Park Y."/>
            <person name="Robertson H.M."/>
            <person name="Tu Z."/>
            <person name="Wang J.J."/>
            <person name="Wang S."/>
            <person name="Richards S."/>
            <person name="Song H."/>
            <person name="Zhang L."/>
            <person name="Sodergren E."/>
            <person name="Werner D."/>
            <person name="Stanke M."/>
            <person name="Morgenstern B."/>
            <person name="Solovyev V."/>
            <person name="Kosarev P."/>
            <person name="Brown G."/>
            <person name="Chen H.C."/>
            <person name="Ermolaeva O."/>
            <person name="Hlavina W."/>
            <person name="Kapustin Y."/>
            <person name="Kiryutin B."/>
            <person name="Kitts P."/>
            <person name="Maglott D."/>
            <person name="Pruitt K."/>
            <person name="Sapojnikov V."/>
            <person name="Souvorov A."/>
            <person name="Mackey A.J."/>
            <person name="Waterhouse R.M."/>
            <person name="Wyder S."/>
            <person name="Zdobnov E.M."/>
            <person name="Zdobnov E.M."/>
            <person name="Wyder S."/>
            <person name="Kriventseva E.V."/>
            <person name="Kadowaki T."/>
            <person name="Bork P."/>
            <person name="Aranda M."/>
            <person name="Bao R."/>
            <person name="Beermann A."/>
            <person name="Berns N."/>
            <person name="Bolognesi R."/>
            <person name="Bonneton F."/>
            <person name="Bopp D."/>
            <person name="Brown S.J."/>
            <person name="Bucher G."/>
            <person name="Butts T."/>
            <person name="Chaumot A."/>
            <person name="Denell R.E."/>
            <person name="Ferrier D.E."/>
            <person name="Friedrich M."/>
            <person name="Gordon C.M."/>
            <person name="Jindra M."/>
            <person name="Klingler M."/>
            <person name="Lan Q."/>
            <person name="Lattorff H.M."/>
            <person name="Laudet V."/>
            <person name="von Levetsow C."/>
            <person name="Liu Z."/>
            <person name="Lutz R."/>
            <person name="Lynch J.A."/>
            <person name="da Fonseca R.N."/>
            <person name="Posnien N."/>
            <person name="Reuter R."/>
            <person name="Roth S."/>
            <person name="Savard J."/>
            <person name="Schinko J.B."/>
            <person name="Schmitt C."/>
            <person name="Schoppmeier M."/>
            <person name="Schroder R."/>
            <person name="Shippy T.D."/>
            <person name="Simonnet F."/>
            <person name="Marques-Souza H."/>
            <person name="Tautz D."/>
            <person name="Tomoyasu Y."/>
            <person name="Trauner J."/>
            <person name="Van der Zee M."/>
            <person name="Vervoort M."/>
            <person name="Wittkopp N."/>
            <person name="Wimmer E.A."/>
            <person name="Yang X."/>
            <person name="Jones A.K."/>
            <person name="Sattelle D.B."/>
            <person name="Ebert P.R."/>
            <person name="Nelson D."/>
            <person name="Scott J.G."/>
            <person name="Beeman R.W."/>
            <person name="Muthukrishnan S."/>
            <person name="Kramer K.J."/>
            <person name="Arakane Y."/>
            <person name="Beeman R.W."/>
            <person name="Zhu Q."/>
            <person name="Hogenkamp D."/>
            <person name="Dixit R."/>
            <person name="Oppert B."/>
            <person name="Jiang H."/>
            <person name="Zou Z."/>
            <person name="Marshall J."/>
            <person name="Elpidina E."/>
            <person name="Vinokurov K."/>
            <person name="Oppert C."/>
            <person name="Zou Z."/>
            <person name="Evans J."/>
            <person name="Lu Z."/>
            <person name="Zhao P."/>
            <person name="Sumathipala N."/>
            <person name="Altincicek B."/>
            <person name="Vilcinskas A."/>
            <person name="Williams M."/>
            <person name="Hultmark D."/>
            <person name="Hetru C."/>
            <person name="Jiang H."/>
            <person name="Grimmelikhuijzen C.J."/>
            <person name="Hauser F."/>
            <person name="Cazzamali G."/>
            <person name="Williamson M."/>
            <person name="Park Y."/>
            <person name="Li B."/>
            <person name="Tanaka Y."/>
            <person name="Predel R."/>
            <person name="Neupert S."/>
            <person name="Schachtner J."/>
            <person name="Verleyen P."/>
            <person name="Raible F."/>
            <person name="Bork P."/>
            <person name="Friedrich M."/>
            <person name="Walden K.K."/>
            <person name="Robertson H.M."/>
            <person name="Angeli S."/>
            <person name="Foret S."/>
            <person name="Bucher G."/>
            <person name="Schuetz S."/>
            <person name="Maleszka R."/>
            <person name="Wimmer E.A."/>
            <person name="Beeman R.W."/>
            <person name="Lorenzen M."/>
            <person name="Tomoyasu Y."/>
            <person name="Miller S.C."/>
            <person name="Grossmann D."/>
            <person name="Bucher G."/>
        </authorList>
    </citation>
    <scope>NUCLEOTIDE SEQUENCE [LARGE SCALE GENOMIC DNA]</scope>
    <source>
        <strain evidence="2 3">Georgia GA2</strain>
    </source>
</reference>
<dbReference type="InParanoid" id="D6WV13"/>
<evidence type="ECO:0000313" key="3">
    <source>
        <dbReference type="Proteomes" id="UP000007266"/>
    </source>
</evidence>
<proteinExistence type="predicted"/>
<dbReference type="AlphaFoldDB" id="D6WV13"/>
<dbReference type="OMA" id="NAFSNYF"/>
<dbReference type="PANTHER" id="PTHR47510:SF3">
    <property type="entry name" value="ENDO_EXONUCLEASE_PHOSPHATASE DOMAIN-CONTAINING PROTEIN"/>
    <property type="match status" value="1"/>
</dbReference>
<keyword evidence="3" id="KW-1185">Reference proteome</keyword>
<sequence length="540" mass="62475">MCRSTHLKKNGKYHYPPWFNGEIINCLRKKNFYFKKYKKTKRDDILSLFKHYRSCSKSLIFSAHKTHIRVTQESLTNNPKNFWKFVQQKKSATRIPGLMKYNNQELHDPLSIVNAFSNYFSSVYNQSKQTVNKNDASSPINNITVSIDNITEEEIFQALVRSKDSFTSGVDGIPSFLVKDCAHIFVKPLFYLFNLIVKTSTFPAVWKKSVCPVFKKGDISDVHNYRPIALLSNFAKIFETILYRRIYPNIKHIITPTQHGFMEKRSTVTNLLHFTQDVAVELDVNGQVDVVYTDFQKAFDQMDYFILLDKLRHIGFSSFLLDLLTSYLVNVNAFSNYFSSVYNQSKQTVNKNDASSPINNITVSIDNITEEEIFQALVRSKDSFTSGVDGIPSFLVKDCAHIFVKPLFYLFNLIVKTSTFPALWKKSVCPVFKKGDISDVHNYRPIALLSNFAKIFETILYRRIYPNIKHIITPTQHGFMEKRSTVTNLLHFTQDVAVELDVNGQVDVVYTDFQKRLTKWIILYFSINTAHSFSSFLLDL</sequence>
<protein>
    <recommendedName>
        <fullName evidence="1">Reverse transcriptase domain-containing protein</fullName>
    </recommendedName>
</protein>
<dbReference type="PhylomeDB" id="D6WV13"/>
<dbReference type="EMBL" id="KQ971357">
    <property type="protein sequence ID" value="EFA08522.1"/>
    <property type="molecule type" value="Genomic_DNA"/>
</dbReference>
<organism evidence="2 3">
    <name type="scientific">Tribolium castaneum</name>
    <name type="common">Red flour beetle</name>
    <dbReference type="NCBI Taxonomy" id="7070"/>
    <lineage>
        <taxon>Eukaryota</taxon>
        <taxon>Metazoa</taxon>
        <taxon>Ecdysozoa</taxon>
        <taxon>Arthropoda</taxon>
        <taxon>Hexapoda</taxon>
        <taxon>Insecta</taxon>
        <taxon>Pterygota</taxon>
        <taxon>Neoptera</taxon>
        <taxon>Endopterygota</taxon>
        <taxon>Coleoptera</taxon>
        <taxon>Polyphaga</taxon>
        <taxon>Cucujiformia</taxon>
        <taxon>Tenebrionidae</taxon>
        <taxon>Tenebrionidae incertae sedis</taxon>
        <taxon>Tribolium</taxon>
    </lineage>
</organism>
<dbReference type="eggNOG" id="KOG1075">
    <property type="taxonomic scope" value="Eukaryota"/>
</dbReference>
<dbReference type="Proteomes" id="UP000007266">
    <property type="component" value="Linkage group 8"/>
</dbReference>
<evidence type="ECO:0000259" key="1">
    <source>
        <dbReference type="Pfam" id="PF00078"/>
    </source>
</evidence>